<dbReference type="Gene3D" id="3.30.300.20">
    <property type="match status" value="1"/>
</dbReference>
<dbReference type="RefSeq" id="WP_188598658.1">
    <property type="nucleotide sequence ID" value="NZ_BMJW01000002.1"/>
</dbReference>
<proteinExistence type="predicted"/>
<organism evidence="1 2">
    <name type="scientific">Polaribacter pacificus</name>
    <dbReference type="NCBI Taxonomy" id="1775173"/>
    <lineage>
        <taxon>Bacteria</taxon>
        <taxon>Pseudomonadati</taxon>
        <taxon>Bacteroidota</taxon>
        <taxon>Flavobacteriia</taxon>
        <taxon>Flavobacteriales</taxon>
        <taxon>Flavobacteriaceae</taxon>
    </lineage>
</organism>
<name>A0A917HZC6_9FLAO</name>
<evidence type="ECO:0000313" key="2">
    <source>
        <dbReference type="Proteomes" id="UP000633278"/>
    </source>
</evidence>
<reference evidence="1" key="2">
    <citation type="submission" date="2020-09" db="EMBL/GenBank/DDBJ databases">
        <authorList>
            <person name="Sun Q."/>
            <person name="Zhou Y."/>
        </authorList>
    </citation>
    <scope>NUCLEOTIDE SEQUENCE</scope>
    <source>
        <strain evidence="1">CGMCC 1.15763</strain>
    </source>
</reference>
<evidence type="ECO:0000313" key="1">
    <source>
        <dbReference type="EMBL" id="GGG97607.1"/>
    </source>
</evidence>
<reference evidence="1" key="1">
    <citation type="journal article" date="2014" name="Int. J. Syst. Evol. Microbiol.">
        <title>Complete genome sequence of Corynebacterium casei LMG S-19264T (=DSM 44701T), isolated from a smear-ripened cheese.</title>
        <authorList>
            <consortium name="US DOE Joint Genome Institute (JGI-PGF)"/>
            <person name="Walter F."/>
            <person name="Albersmeier A."/>
            <person name="Kalinowski J."/>
            <person name="Ruckert C."/>
        </authorList>
    </citation>
    <scope>NUCLEOTIDE SEQUENCE</scope>
    <source>
        <strain evidence="1">CGMCC 1.15763</strain>
    </source>
</reference>
<gene>
    <name evidence="1" type="ORF">GCM10011416_14550</name>
</gene>
<dbReference type="AlphaFoldDB" id="A0A917HZC6"/>
<dbReference type="InterPro" id="IPR015946">
    <property type="entry name" value="KH_dom-like_a/b"/>
</dbReference>
<accession>A0A917HZC6</accession>
<dbReference type="Pfam" id="PF02566">
    <property type="entry name" value="OsmC"/>
    <property type="match status" value="1"/>
</dbReference>
<keyword evidence="2" id="KW-1185">Reference proteome</keyword>
<comment type="caution">
    <text evidence="1">The sequence shown here is derived from an EMBL/GenBank/DDBJ whole genome shotgun (WGS) entry which is preliminary data.</text>
</comment>
<dbReference type="InterPro" id="IPR003718">
    <property type="entry name" value="OsmC/Ohr_fam"/>
</dbReference>
<dbReference type="SUPFAM" id="SSF82784">
    <property type="entry name" value="OsmC-like"/>
    <property type="match status" value="1"/>
</dbReference>
<protein>
    <submittedName>
        <fullName evidence="1">OsmC/Ohr family stress-inducible protein</fullName>
    </submittedName>
</protein>
<dbReference type="EMBL" id="BMJW01000002">
    <property type="protein sequence ID" value="GGG97607.1"/>
    <property type="molecule type" value="Genomic_DNA"/>
</dbReference>
<dbReference type="InterPro" id="IPR036102">
    <property type="entry name" value="OsmC/Ohrsf"/>
</dbReference>
<sequence length="135" mass="15261">MDYHSLANSSSKNNAVIKIKETEIVFGTTPESSDNLANPAELFLGSLSACILKNVERFSIFMKFEYSHAEIKVHATRLEKPPRMDQINYELIIYSRDGSLNLSLLKKNIEKFGTIFNTVKASCSIVGEVKQIHEY</sequence>
<dbReference type="Proteomes" id="UP000633278">
    <property type="component" value="Unassembled WGS sequence"/>
</dbReference>